<name>A0AA38X4L6_9EURO</name>
<dbReference type="EMBL" id="JAPDRK010000013">
    <property type="protein sequence ID" value="KAJ9606739.1"/>
    <property type="molecule type" value="Genomic_DNA"/>
</dbReference>
<dbReference type="FunFam" id="3.40.50.720:FF:000084">
    <property type="entry name" value="Short-chain dehydrogenase reductase"/>
    <property type="match status" value="1"/>
</dbReference>
<dbReference type="PRINTS" id="PR00081">
    <property type="entry name" value="GDHRDH"/>
</dbReference>
<dbReference type="SMART" id="SM00822">
    <property type="entry name" value="PKS_KR"/>
    <property type="match status" value="1"/>
</dbReference>
<evidence type="ECO:0000259" key="4">
    <source>
        <dbReference type="SMART" id="SM00822"/>
    </source>
</evidence>
<dbReference type="InterPro" id="IPR036291">
    <property type="entry name" value="NAD(P)-bd_dom_sf"/>
</dbReference>
<dbReference type="Gene3D" id="3.40.50.720">
    <property type="entry name" value="NAD(P)-binding Rossmann-like Domain"/>
    <property type="match status" value="1"/>
</dbReference>
<comment type="caution">
    <text evidence="5">The sequence shown here is derived from an EMBL/GenBank/DDBJ whole genome shotgun (WGS) entry which is preliminary data.</text>
</comment>
<dbReference type="PANTHER" id="PTHR43477">
    <property type="entry name" value="DIHYDROANTICAPSIN 7-DEHYDROGENASE"/>
    <property type="match status" value="1"/>
</dbReference>
<evidence type="ECO:0000313" key="6">
    <source>
        <dbReference type="Proteomes" id="UP001172673"/>
    </source>
</evidence>
<organism evidence="5 6">
    <name type="scientific">Cladophialophora chaetospira</name>
    <dbReference type="NCBI Taxonomy" id="386627"/>
    <lineage>
        <taxon>Eukaryota</taxon>
        <taxon>Fungi</taxon>
        <taxon>Dikarya</taxon>
        <taxon>Ascomycota</taxon>
        <taxon>Pezizomycotina</taxon>
        <taxon>Eurotiomycetes</taxon>
        <taxon>Chaetothyriomycetidae</taxon>
        <taxon>Chaetothyriales</taxon>
        <taxon>Herpotrichiellaceae</taxon>
        <taxon>Cladophialophora</taxon>
    </lineage>
</organism>
<dbReference type="PRINTS" id="PR00080">
    <property type="entry name" value="SDRFAMILY"/>
</dbReference>
<dbReference type="InterPro" id="IPR057326">
    <property type="entry name" value="KR_dom"/>
</dbReference>
<keyword evidence="2" id="KW-0521">NADP</keyword>
<gene>
    <name evidence="5" type="ORF">H2200_008748</name>
</gene>
<proteinExistence type="inferred from homology"/>
<dbReference type="InterPro" id="IPR051122">
    <property type="entry name" value="SDR_DHRS6-like"/>
</dbReference>
<reference evidence="5" key="1">
    <citation type="submission" date="2022-10" db="EMBL/GenBank/DDBJ databases">
        <title>Culturing micro-colonial fungi from biological soil crusts in the Mojave desert and describing Neophaeococcomyces mojavensis, and introducing the new genera and species Taxawa tesnikishii.</title>
        <authorList>
            <person name="Kurbessoian T."/>
            <person name="Stajich J.E."/>
        </authorList>
    </citation>
    <scope>NUCLEOTIDE SEQUENCE</scope>
    <source>
        <strain evidence="5">TK_41</strain>
    </source>
</reference>
<dbReference type="GO" id="GO:0016491">
    <property type="term" value="F:oxidoreductase activity"/>
    <property type="evidence" value="ECO:0007669"/>
    <property type="project" value="UniProtKB-KW"/>
</dbReference>
<keyword evidence="3" id="KW-0560">Oxidoreductase</keyword>
<accession>A0AA38X4L6</accession>
<evidence type="ECO:0000313" key="5">
    <source>
        <dbReference type="EMBL" id="KAJ9606739.1"/>
    </source>
</evidence>
<evidence type="ECO:0000256" key="3">
    <source>
        <dbReference type="ARBA" id="ARBA00023002"/>
    </source>
</evidence>
<evidence type="ECO:0000256" key="2">
    <source>
        <dbReference type="ARBA" id="ARBA00022857"/>
    </source>
</evidence>
<dbReference type="PANTHER" id="PTHR43477:SF1">
    <property type="entry name" value="DIHYDROANTICAPSIN 7-DEHYDROGENASE"/>
    <property type="match status" value="1"/>
</dbReference>
<comment type="similarity">
    <text evidence="1">Belongs to the short-chain dehydrogenases/reductases (SDR) family.</text>
</comment>
<keyword evidence="6" id="KW-1185">Reference proteome</keyword>
<dbReference type="InterPro" id="IPR002347">
    <property type="entry name" value="SDR_fam"/>
</dbReference>
<protein>
    <recommendedName>
        <fullName evidence="4">Ketoreductase domain-containing protein</fullName>
    </recommendedName>
</protein>
<dbReference type="Pfam" id="PF13561">
    <property type="entry name" value="adh_short_C2"/>
    <property type="match status" value="1"/>
</dbReference>
<evidence type="ECO:0000256" key="1">
    <source>
        <dbReference type="ARBA" id="ARBA00006484"/>
    </source>
</evidence>
<dbReference type="SUPFAM" id="SSF51735">
    <property type="entry name" value="NAD(P)-binding Rossmann-fold domains"/>
    <property type="match status" value="1"/>
</dbReference>
<feature type="domain" description="Ketoreductase" evidence="4">
    <location>
        <begin position="29"/>
        <end position="207"/>
    </location>
</feature>
<dbReference type="CDD" id="cd05233">
    <property type="entry name" value="SDR_c"/>
    <property type="match status" value="1"/>
</dbReference>
<dbReference type="AlphaFoldDB" id="A0AA38X4L6"/>
<dbReference type="Proteomes" id="UP001172673">
    <property type="component" value="Unassembled WGS sequence"/>
</dbReference>
<sequence length="271" mass="28304">MTTDTTPPTRQPGANIPPIKIYPDKFSNHVIVVTGASQGIGRRTASLFASQGASVVLVDIAGEKLAALATELTAQGATVVQKVCDLTQEAAVGAMIEEVIASHGKIDVLVHLAGIYPFIPILNVKTADYARIMSVNMDSCFYLTRAILPFMQKAGYGRIIHTSTAGTLAPSPGMSAYIASKGAVAAFTRAVATEAGPGVTINAVSPAMIFTESTWSNPGARGVADAILARQQVKRVGLPSDVAHMICFIASPESEWITGHMFDVSGGAVFT</sequence>